<keyword evidence="2" id="KW-1185">Reference proteome</keyword>
<dbReference type="EMBL" id="ARPM03000117">
    <property type="protein sequence ID" value="ETZ05082.1"/>
    <property type="molecule type" value="Genomic_DNA"/>
</dbReference>
<accession>A0A061JHW1</accession>
<dbReference type="AlphaFoldDB" id="A0A061JHW1"/>
<evidence type="ECO:0000313" key="1">
    <source>
        <dbReference type="EMBL" id="ETZ05082.1"/>
    </source>
</evidence>
<protein>
    <submittedName>
        <fullName evidence="1">Uncharacterized protein</fullName>
    </submittedName>
</protein>
<dbReference type="Proteomes" id="UP000026922">
    <property type="component" value="Unassembled WGS sequence"/>
</dbReference>
<proteinExistence type="predicted"/>
<evidence type="ECO:0000313" key="2">
    <source>
        <dbReference type="Proteomes" id="UP000026922"/>
    </source>
</evidence>
<comment type="caution">
    <text evidence="1">The sequence shown here is derived from an EMBL/GenBank/DDBJ whole genome shotgun (WGS) entry which is preliminary data.</text>
</comment>
<organism evidence="1 2">
    <name type="scientific">Holospora undulata HU1</name>
    <dbReference type="NCBI Taxonomy" id="1321371"/>
    <lineage>
        <taxon>Bacteria</taxon>
        <taxon>Pseudomonadati</taxon>
        <taxon>Pseudomonadota</taxon>
        <taxon>Alphaproteobacteria</taxon>
        <taxon>Holosporales</taxon>
        <taxon>Holosporaceae</taxon>
        <taxon>Holospora</taxon>
    </lineage>
</organism>
<name>A0A061JHW1_9PROT</name>
<gene>
    <name evidence="1" type="ORF">K737_300496</name>
</gene>
<sequence length="118" mass="13867">MTQYCFEFRKMLTGFIDNIYYKSIIRSLQTVFLGEISPLYLFLYVFTAYVHRHHTLYPISLHGESINASPPPDCGPDLLSSKHRWDPLSIPYCMNLATQMAWFTYFFSETTLISVHNR</sequence>
<reference evidence="1 2" key="1">
    <citation type="journal article" date="2013" name="Genome Announc.">
        <title>Draft Genome Sequence of Holospora undulata Strain HU1, a Micronucleus-Specific Symbiont of the Ciliate Paramecium caudatum.</title>
        <authorList>
            <person name="Dohra H."/>
            <person name="Suzuki H."/>
            <person name="Suzuki T."/>
            <person name="Tanaka K."/>
            <person name="Fujishima M."/>
        </authorList>
    </citation>
    <scope>NUCLEOTIDE SEQUENCE [LARGE SCALE GENOMIC DNA]</scope>
    <source>
        <strain evidence="1 2">HU1</strain>
    </source>
</reference>